<accession>A0A645HMI7</accession>
<keyword evidence="1" id="KW-0812">Transmembrane</keyword>
<name>A0A645HMI7_9ZZZZ</name>
<keyword evidence="1" id="KW-1133">Transmembrane helix</keyword>
<comment type="caution">
    <text evidence="2">The sequence shown here is derived from an EMBL/GenBank/DDBJ whole genome shotgun (WGS) entry which is preliminary data.</text>
</comment>
<feature type="transmembrane region" description="Helical" evidence="1">
    <location>
        <begin position="21"/>
        <end position="38"/>
    </location>
</feature>
<evidence type="ECO:0000256" key="1">
    <source>
        <dbReference type="SAM" id="Phobius"/>
    </source>
</evidence>
<evidence type="ECO:0000313" key="2">
    <source>
        <dbReference type="EMBL" id="MPN40271.1"/>
    </source>
</evidence>
<protein>
    <recommendedName>
        <fullName evidence="3">ABC transporter permease</fullName>
    </recommendedName>
</protein>
<gene>
    <name evidence="2" type="ORF">SDC9_187807</name>
</gene>
<reference evidence="2" key="1">
    <citation type="submission" date="2019-08" db="EMBL/GenBank/DDBJ databases">
        <authorList>
            <person name="Kucharzyk K."/>
            <person name="Murdoch R.W."/>
            <person name="Higgins S."/>
            <person name="Loffler F."/>
        </authorList>
    </citation>
    <scope>NUCLEOTIDE SEQUENCE</scope>
</reference>
<sequence length="117" mass="12496">MGIFLTKQAPLSIMNELIEDFIGNAFLVLALLILVMAGMDFNFSIGIGAIAGQIGIIMVVNWRLSVFVGLLAAVAFATLFAILFGILTGVVLNKARGYEMIASLFVGYAGNGIYQFV</sequence>
<dbReference type="AlphaFoldDB" id="A0A645HMI7"/>
<feature type="transmembrane region" description="Helical" evidence="1">
    <location>
        <begin position="45"/>
        <end position="64"/>
    </location>
</feature>
<organism evidence="2">
    <name type="scientific">bioreactor metagenome</name>
    <dbReference type="NCBI Taxonomy" id="1076179"/>
    <lineage>
        <taxon>unclassified sequences</taxon>
        <taxon>metagenomes</taxon>
        <taxon>ecological metagenomes</taxon>
    </lineage>
</organism>
<dbReference type="EMBL" id="VSSQ01096569">
    <property type="protein sequence ID" value="MPN40271.1"/>
    <property type="molecule type" value="Genomic_DNA"/>
</dbReference>
<evidence type="ECO:0008006" key="3">
    <source>
        <dbReference type="Google" id="ProtNLM"/>
    </source>
</evidence>
<keyword evidence="1" id="KW-0472">Membrane</keyword>
<feature type="transmembrane region" description="Helical" evidence="1">
    <location>
        <begin position="70"/>
        <end position="92"/>
    </location>
</feature>
<proteinExistence type="predicted"/>